<dbReference type="Gene3D" id="3.40.640.10">
    <property type="entry name" value="Type I PLP-dependent aspartate aminotransferase-like (Major domain)"/>
    <property type="match status" value="1"/>
</dbReference>
<dbReference type="GO" id="GO:0016874">
    <property type="term" value="F:ligase activity"/>
    <property type="evidence" value="ECO:0007669"/>
    <property type="project" value="UniProtKB-KW"/>
</dbReference>
<name>Q2LSD5_SYNAS</name>
<evidence type="ECO:0000313" key="5">
    <source>
        <dbReference type="Proteomes" id="UP000001933"/>
    </source>
</evidence>
<sequence length="417" mass="45908">MNILHSNWEKRGRIDMAQDKLKRLLVEKLDAMERNGVRKGKERIITGRRPPRDGFGPRYFLKSCGGRAFLRMNANAYLGLNTHPRVVEAEETAVRRYGAGPGAVRFISGTFEPHIKLEERLASFHGREAGMLFSAAYAAVMGVLPQLVTGETLVVSDALNHNCIINAVRLAQPAARAVYEHLDTARLEGLLEQYLGKAKRVVVVTDGVFSMRGDYAPLDVICAICRRYSELFEEGVISVVDDSHGVGAFGETGRGSEEKTAARADILIATLGKALGVNGGYVVSDRTVIDYLRETAPFYIYSNPITPSEAAAALAALEILDSGEGIGLLKKIRDLAASLRRGFRDCGRETLDGEHPIVPLLIRDTAKTRELVQRLYDRDVLATGLGYPVVPRGDEELRFQISAEHTERDIGYLLDVL</sequence>
<dbReference type="InParanoid" id="Q2LSD5"/>
<dbReference type="EC" id="2.3.1.29" evidence="4"/>
<dbReference type="FunCoup" id="Q2LSD5">
    <property type="interactions" value="340"/>
</dbReference>
<dbReference type="InterPro" id="IPR015421">
    <property type="entry name" value="PyrdxlP-dep_Trfase_major"/>
</dbReference>
<dbReference type="GO" id="GO:0008890">
    <property type="term" value="F:glycine C-acetyltransferase activity"/>
    <property type="evidence" value="ECO:0007669"/>
    <property type="project" value="UniProtKB-EC"/>
</dbReference>
<dbReference type="Proteomes" id="UP000001933">
    <property type="component" value="Chromosome"/>
</dbReference>
<dbReference type="InterPro" id="IPR050087">
    <property type="entry name" value="AON_synthase_class-II"/>
</dbReference>
<evidence type="ECO:0000256" key="1">
    <source>
        <dbReference type="ARBA" id="ARBA00001933"/>
    </source>
</evidence>
<feature type="domain" description="Aminotransferase class I/classII large" evidence="3">
    <location>
        <begin position="70"/>
        <end position="417"/>
    </location>
</feature>
<evidence type="ECO:0000256" key="2">
    <source>
        <dbReference type="ARBA" id="ARBA00022679"/>
    </source>
</evidence>
<dbReference type="InterPro" id="IPR015424">
    <property type="entry name" value="PyrdxlP-dep_Trfase"/>
</dbReference>
<dbReference type="Gene3D" id="3.90.1150.10">
    <property type="entry name" value="Aspartate Aminotransferase, domain 1"/>
    <property type="match status" value="1"/>
</dbReference>
<dbReference type="eggNOG" id="COG0156">
    <property type="taxonomic scope" value="Bacteria"/>
</dbReference>
<protein>
    <submittedName>
        <fullName evidence="4">2-amino-3-ketobutyrate coenzyme A ligase</fullName>
        <ecNumber evidence="4">2.3.1.29</ecNumber>
    </submittedName>
</protein>
<dbReference type="SUPFAM" id="SSF53383">
    <property type="entry name" value="PLP-dependent transferases"/>
    <property type="match status" value="1"/>
</dbReference>
<keyword evidence="5" id="KW-1185">Reference proteome</keyword>
<keyword evidence="4" id="KW-0012">Acyltransferase</keyword>
<reference evidence="4 5" key="1">
    <citation type="journal article" date="2007" name="Proc. Natl. Acad. Sci. U.S.A.">
        <title>The genome of Syntrophus aciditrophicus: life at the thermodynamic limit of microbial growth.</title>
        <authorList>
            <person name="McInerney M.J."/>
            <person name="Rohlin L."/>
            <person name="Mouttaki H."/>
            <person name="Kim U."/>
            <person name="Krupp R.S."/>
            <person name="Rios-Hernandez L."/>
            <person name="Sieber J."/>
            <person name="Struchtemeyer C.G."/>
            <person name="Bhattacharyya A."/>
            <person name="Campbell J.W."/>
            <person name="Gunsalus R.P."/>
        </authorList>
    </citation>
    <scope>NUCLEOTIDE SEQUENCE [LARGE SCALE GENOMIC DNA]</scope>
    <source>
        <strain evidence="4 5">SB</strain>
    </source>
</reference>
<keyword evidence="4" id="KW-0436">Ligase</keyword>
<evidence type="ECO:0000259" key="3">
    <source>
        <dbReference type="Pfam" id="PF00155"/>
    </source>
</evidence>
<comment type="cofactor">
    <cofactor evidence="1">
        <name>pyridoxal 5'-phosphate</name>
        <dbReference type="ChEBI" id="CHEBI:597326"/>
    </cofactor>
</comment>
<proteinExistence type="predicted"/>
<dbReference type="STRING" id="56780.SYN_00565"/>
<dbReference type="AlphaFoldDB" id="Q2LSD5"/>
<gene>
    <name evidence="4" type="ORF">SYN_00565</name>
</gene>
<dbReference type="EMBL" id="CP000252">
    <property type="protein sequence ID" value="ABC76992.1"/>
    <property type="molecule type" value="Genomic_DNA"/>
</dbReference>
<dbReference type="InterPro" id="IPR004839">
    <property type="entry name" value="Aminotransferase_I/II_large"/>
</dbReference>
<dbReference type="KEGG" id="sat:SYN_00565"/>
<keyword evidence="2 4" id="KW-0808">Transferase</keyword>
<dbReference type="HOGENOM" id="CLU_015846_11_0_7"/>
<accession>Q2LSD5</accession>
<dbReference type="InterPro" id="IPR015422">
    <property type="entry name" value="PyrdxlP-dep_Trfase_small"/>
</dbReference>
<dbReference type="Pfam" id="PF00155">
    <property type="entry name" value="Aminotran_1_2"/>
    <property type="match status" value="1"/>
</dbReference>
<dbReference type="GO" id="GO:0030170">
    <property type="term" value="F:pyridoxal phosphate binding"/>
    <property type="evidence" value="ECO:0007669"/>
    <property type="project" value="InterPro"/>
</dbReference>
<dbReference type="PANTHER" id="PTHR13693">
    <property type="entry name" value="CLASS II AMINOTRANSFERASE/8-AMINO-7-OXONONANOATE SYNTHASE"/>
    <property type="match status" value="1"/>
</dbReference>
<organism evidence="4 5">
    <name type="scientific">Syntrophus aciditrophicus (strain SB)</name>
    <dbReference type="NCBI Taxonomy" id="56780"/>
    <lineage>
        <taxon>Bacteria</taxon>
        <taxon>Pseudomonadati</taxon>
        <taxon>Thermodesulfobacteriota</taxon>
        <taxon>Syntrophia</taxon>
        <taxon>Syntrophales</taxon>
        <taxon>Syntrophaceae</taxon>
        <taxon>Syntrophus</taxon>
    </lineage>
</organism>
<evidence type="ECO:0000313" key="4">
    <source>
        <dbReference type="EMBL" id="ABC76992.1"/>
    </source>
</evidence>